<feature type="domain" description="SLC41A/MgtE integral membrane" evidence="11">
    <location>
        <begin position="140"/>
        <end position="308"/>
    </location>
</feature>
<evidence type="ECO:0000256" key="9">
    <source>
        <dbReference type="SAM" id="MobiDB-lite"/>
    </source>
</evidence>
<feature type="transmembrane region" description="Helical" evidence="10">
    <location>
        <begin position="466"/>
        <end position="495"/>
    </location>
</feature>
<evidence type="ECO:0000256" key="6">
    <source>
        <dbReference type="ARBA" id="ARBA00022989"/>
    </source>
</evidence>
<comment type="caution">
    <text evidence="12">The sequence shown here is derived from an EMBL/GenBank/DDBJ whole genome shotgun (WGS) entry which is preliminary data.</text>
</comment>
<feature type="transmembrane region" description="Helical" evidence="10">
    <location>
        <begin position="323"/>
        <end position="343"/>
    </location>
</feature>
<feature type="transmembrane region" description="Helical" evidence="10">
    <location>
        <begin position="252"/>
        <end position="279"/>
    </location>
</feature>
<evidence type="ECO:0000256" key="8">
    <source>
        <dbReference type="ARBA" id="ARBA00023136"/>
    </source>
</evidence>
<dbReference type="InterPro" id="IPR045349">
    <property type="entry name" value="SLC41A1-3"/>
</dbReference>
<dbReference type="SUPFAM" id="SSF161093">
    <property type="entry name" value="MgtE membrane domain-like"/>
    <property type="match status" value="2"/>
</dbReference>
<accession>A0A8H4VNS6</accession>
<dbReference type="PANTHER" id="PTHR16228">
    <property type="entry name" value="DIVALENT CATION TRANSPORTER SOLUTE CARRIER FAMILY 41"/>
    <property type="match status" value="1"/>
</dbReference>
<dbReference type="EMBL" id="JAACJL010000044">
    <property type="protein sequence ID" value="KAF4614609.1"/>
    <property type="molecule type" value="Genomic_DNA"/>
</dbReference>
<dbReference type="Proteomes" id="UP000521872">
    <property type="component" value="Unassembled WGS sequence"/>
</dbReference>
<name>A0A8H4VNS6_9AGAR</name>
<keyword evidence="5" id="KW-0460">Magnesium</keyword>
<keyword evidence="13" id="KW-1185">Reference proteome</keyword>
<keyword evidence="8 10" id="KW-0472">Membrane</keyword>
<evidence type="ECO:0000256" key="5">
    <source>
        <dbReference type="ARBA" id="ARBA00022842"/>
    </source>
</evidence>
<dbReference type="InterPro" id="IPR006667">
    <property type="entry name" value="SLC41_membr_dom"/>
</dbReference>
<organism evidence="12 13">
    <name type="scientific">Agrocybe pediades</name>
    <dbReference type="NCBI Taxonomy" id="84607"/>
    <lineage>
        <taxon>Eukaryota</taxon>
        <taxon>Fungi</taxon>
        <taxon>Dikarya</taxon>
        <taxon>Basidiomycota</taxon>
        <taxon>Agaricomycotina</taxon>
        <taxon>Agaricomycetes</taxon>
        <taxon>Agaricomycetidae</taxon>
        <taxon>Agaricales</taxon>
        <taxon>Agaricineae</taxon>
        <taxon>Strophariaceae</taxon>
        <taxon>Agrocybe</taxon>
    </lineage>
</organism>
<feature type="transmembrane region" description="Helical" evidence="10">
    <location>
        <begin position="383"/>
        <end position="402"/>
    </location>
</feature>
<evidence type="ECO:0000313" key="13">
    <source>
        <dbReference type="Proteomes" id="UP000521872"/>
    </source>
</evidence>
<dbReference type="GO" id="GO:0005886">
    <property type="term" value="C:plasma membrane"/>
    <property type="evidence" value="ECO:0007669"/>
    <property type="project" value="TreeGrafter"/>
</dbReference>
<comment type="similarity">
    <text evidence="2">Belongs to the SLC41A transporter family.</text>
</comment>
<keyword evidence="6 10" id="KW-1133">Transmembrane helix</keyword>
<evidence type="ECO:0000256" key="4">
    <source>
        <dbReference type="ARBA" id="ARBA00022692"/>
    </source>
</evidence>
<evidence type="ECO:0000256" key="3">
    <source>
        <dbReference type="ARBA" id="ARBA00022448"/>
    </source>
</evidence>
<feature type="region of interest" description="Disordered" evidence="9">
    <location>
        <begin position="1"/>
        <end position="77"/>
    </location>
</feature>
<feature type="transmembrane region" description="Helical" evidence="10">
    <location>
        <begin position="176"/>
        <end position="202"/>
    </location>
</feature>
<dbReference type="PANTHER" id="PTHR16228:SF7">
    <property type="entry name" value="SLC41A_MGTE INTEGRAL MEMBRANE DOMAIN-CONTAINING PROTEIN"/>
    <property type="match status" value="1"/>
</dbReference>
<feature type="compositionally biased region" description="Basic and acidic residues" evidence="9">
    <location>
        <begin position="40"/>
        <end position="50"/>
    </location>
</feature>
<dbReference type="GO" id="GO:0008324">
    <property type="term" value="F:monoatomic cation transmembrane transporter activity"/>
    <property type="evidence" value="ECO:0007669"/>
    <property type="project" value="InterPro"/>
</dbReference>
<feature type="transmembrane region" description="Helical" evidence="10">
    <location>
        <begin position="435"/>
        <end position="459"/>
    </location>
</feature>
<evidence type="ECO:0000256" key="10">
    <source>
        <dbReference type="SAM" id="Phobius"/>
    </source>
</evidence>
<feature type="transmembrane region" description="Helical" evidence="10">
    <location>
        <begin position="291"/>
        <end position="316"/>
    </location>
</feature>
<evidence type="ECO:0000259" key="11">
    <source>
        <dbReference type="Pfam" id="PF01769"/>
    </source>
</evidence>
<gene>
    <name evidence="12" type="ORF">D9613_003392</name>
</gene>
<evidence type="ECO:0000256" key="7">
    <source>
        <dbReference type="ARBA" id="ARBA00023065"/>
    </source>
</evidence>
<keyword evidence="4 10" id="KW-0812">Transmembrane</keyword>
<keyword evidence="3" id="KW-0813">Transport</keyword>
<protein>
    <recommendedName>
        <fullName evidence="11">SLC41A/MgtE integral membrane domain-containing protein</fullName>
    </recommendedName>
</protein>
<dbReference type="InterPro" id="IPR036739">
    <property type="entry name" value="SLC41_membr_dom_sf"/>
</dbReference>
<dbReference type="Gene3D" id="1.10.357.20">
    <property type="entry name" value="SLC41 divalent cation transporters, integral membrane domain"/>
    <property type="match status" value="2"/>
</dbReference>
<comment type="subcellular location">
    <subcellularLocation>
        <location evidence="1">Membrane</location>
        <topology evidence="1">Multi-pass membrane protein</topology>
    </subcellularLocation>
</comment>
<feature type="domain" description="SLC41A/MgtE integral membrane" evidence="11">
    <location>
        <begin position="389"/>
        <end position="524"/>
    </location>
</feature>
<evidence type="ECO:0000313" key="12">
    <source>
        <dbReference type="EMBL" id="KAF4614609.1"/>
    </source>
</evidence>
<dbReference type="Pfam" id="PF01769">
    <property type="entry name" value="MgtE"/>
    <property type="match status" value="2"/>
</dbReference>
<reference evidence="12 13" key="1">
    <citation type="submission" date="2019-12" db="EMBL/GenBank/DDBJ databases">
        <authorList>
            <person name="Floudas D."/>
            <person name="Bentzer J."/>
            <person name="Ahren D."/>
            <person name="Johansson T."/>
            <person name="Persson P."/>
            <person name="Tunlid A."/>
        </authorList>
    </citation>
    <scope>NUCLEOTIDE SEQUENCE [LARGE SCALE GENOMIC DNA]</scope>
    <source>
        <strain evidence="12 13">CBS 102.39</strain>
    </source>
</reference>
<dbReference type="AlphaFoldDB" id="A0A8H4VNS6"/>
<evidence type="ECO:0000256" key="2">
    <source>
        <dbReference type="ARBA" id="ARBA00009749"/>
    </source>
</evidence>
<feature type="transmembrane region" description="Helical" evidence="10">
    <location>
        <begin position="515"/>
        <end position="533"/>
    </location>
</feature>
<proteinExistence type="inferred from homology"/>
<sequence length="539" mass="58594">MNPNSPGRDSLDSQIEMIDIHEEQVPLKNQQNGHGNGHARRQEEQEHERVLDEEDDDDDLRRQDEDEDDSGSRGLLSGSVRKASFDVSPARVWPQVKSIVVESAPTLLMTTVSLLFTGKLLDKVSHWRAMREVDQLIMIIPVVLNLNGNLEMNLSARLGTAANVGELDDPSIRRSIILGSLALLQVQTVSVSFIAACVALLLGRIVPRNLPSAPATSSYNSTATAVREVLTYSTDYVTREETMGRKSGFPTLIMVSSTAMTAAALSGIVLGSFMCMLVVLCRKYDRDPDNIAPAIASCLGDLVTLLLVGTVSTLLIPFIRTPIPFIVAGLVVCITISCFIYTLKNPHVRPLLKEGWSPLFGAMAISSGTGIVLDMFVSRYEGFAVLAVVISGLPGAAGSILVSRLSTALHAAKLALENTLPSYSTPSKHPEPSPLLSMITLLIITLPVEIIFLTILNALGWLNLPFLFVVFSIIFFCCAVFASLIIARLLTNFLWSINRDPDMYALPIHSALMDLIGQLLLVLCFEIVSSLGGKVRVRS</sequence>
<keyword evidence="7" id="KW-0406">Ion transport</keyword>
<evidence type="ECO:0000256" key="1">
    <source>
        <dbReference type="ARBA" id="ARBA00004141"/>
    </source>
</evidence>